<keyword evidence="1" id="KW-0472">Membrane</keyword>
<evidence type="ECO:0000313" key="2">
    <source>
        <dbReference type="EMBL" id="WZC50838.1"/>
    </source>
</evidence>
<dbReference type="Proteomes" id="UP001440612">
    <property type="component" value="Chromosome"/>
</dbReference>
<evidence type="ECO:0000256" key="1">
    <source>
        <dbReference type="SAM" id="Phobius"/>
    </source>
</evidence>
<keyword evidence="3" id="KW-1185">Reference proteome</keyword>
<dbReference type="EMBL" id="CP150951">
    <property type="protein sequence ID" value="WZC50838.1"/>
    <property type="molecule type" value="Genomic_DNA"/>
</dbReference>
<accession>A0ABZ2V8M1</accession>
<proteinExistence type="predicted"/>
<keyword evidence="1" id="KW-1133">Transmembrane helix</keyword>
<feature type="transmembrane region" description="Helical" evidence="1">
    <location>
        <begin position="119"/>
        <end position="144"/>
    </location>
</feature>
<reference evidence="3" key="1">
    <citation type="submission" date="2024-04" db="EMBL/GenBank/DDBJ databases">
        <title>Phylogenomic analyses of a clade within the roseobacter group suggest taxonomic reassignments of species of the genera Aestuariivita, Citreicella, Loktanella, Nautella, Pelagibaca, Ruegeria, Thalassobius, Thiobacimonas and Tropicibacter, and the proposal o.</title>
        <authorList>
            <person name="Jeon C.O."/>
        </authorList>
    </citation>
    <scope>NUCLEOTIDE SEQUENCE [LARGE SCALE GENOMIC DNA]</scope>
    <source>
        <strain evidence="3">BS5-3</strain>
    </source>
</reference>
<dbReference type="RefSeq" id="WP_341368935.1">
    <property type="nucleotide sequence ID" value="NZ_CP150951.2"/>
</dbReference>
<name>A0ABZ2V8M1_9RHOB</name>
<evidence type="ECO:0008006" key="4">
    <source>
        <dbReference type="Google" id="ProtNLM"/>
    </source>
</evidence>
<keyword evidence="1" id="KW-0812">Transmembrane</keyword>
<gene>
    <name evidence="2" type="ORF">AABB29_09615</name>
</gene>
<protein>
    <recommendedName>
        <fullName evidence="4">PH domain-containing protein</fullName>
    </recommendedName>
</protein>
<feature type="transmembrane region" description="Helical" evidence="1">
    <location>
        <begin position="12"/>
        <end position="35"/>
    </location>
</feature>
<evidence type="ECO:0000313" key="3">
    <source>
        <dbReference type="Proteomes" id="UP001440612"/>
    </source>
</evidence>
<sequence length="234" mass="25653">MTEWMAQWGVAARYLLAHPGVLAIALGIALFKYWVMSRGFRRIARNQAKAQAAGWTQGAQVKQQRHETGIGTEQTLIMKPPGRLITVGLWTLVFFGGGAALLGHAVLTDPSARSFDNLLGAALCSGFALLALFLLGQGFTRIVLTQDSLTHRRLLRKTQVYRLDTINGARFAGKDPSQGIVLSFNDGRTLKLPAMLAGYADVMAQIKGRHPDLTRLLMIGQMVHNKRSRSAAMR</sequence>
<organism evidence="2 3">
    <name type="scientific">Yoonia phaeophyticola</name>
    <dbReference type="NCBI Taxonomy" id="3137369"/>
    <lineage>
        <taxon>Bacteria</taxon>
        <taxon>Pseudomonadati</taxon>
        <taxon>Pseudomonadota</taxon>
        <taxon>Alphaproteobacteria</taxon>
        <taxon>Rhodobacterales</taxon>
        <taxon>Paracoccaceae</taxon>
        <taxon>Yoonia</taxon>
    </lineage>
</organism>
<feature type="transmembrane region" description="Helical" evidence="1">
    <location>
        <begin position="84"/>
        <end position="107"/>
    </location>
</feature>